<feature type="coiled-coil region" evidence="1">
    <location>
        <begin position="42"/>
        <end position="71"/>
    </location>
</feature>
<keyword evidence="1" id="KW-0175">Coiled coil</keyword>
<evidence type="ECO:0000256" key="1">
    <source>
        <dbReference type="SAM" id="Coils"/>
    </source>
</evidence>
<organism evidence="2 3">
    <name type="scientific">Streptomyces gottesmaniae</name>
    <dbReference type="NCBI Taxonomy" id="3075518"/>
    <lineage>
        <taxon>Bacteria</taxon>
        <taxon>Bacillati</taxon>
        <taxon>Actinomycetota</taxon>
        <taxon>Actinomycetes</taxon>
        <taxon>Kitasatosporales</taxon>
        <taxon>Streptomycetaceae</taxon>
        <taxon>Streptomyces</taxon>
    </lineage>
</organism>
<gene>
    <name evidence="2" type="ORF">RM704_10555</name>
</gene>
<evidence type="ECO:0000313" key="2">
    <source>
        <dbReference type="EMBL" id="MDT0567905.1"/>
    </source>
</evidence>
<protein>
    <submittedName>
        <fullName evidence="2">Uncharacterized protein</fullName>
    </submittedName>
</protein>
<dbReference type="EMBL" id="JAVRFJ010000007">
    <property type="protein sequence ID" value="MDT0567905.1"/>
    <property type="molecule type" value="Genomic_DNA"/>
</dbReference>
<evidence type="ECO:0000313" key="3">
    <source>
        <dbReference type="Proteomes" id="UP001180737"/>
    </source>
</evidence>
<proteinExistence type="predicted"/>
<sequence>MPTWIGGSGALAAAWYAYQTITSQRQQIGEQQEFIAEQTRFMDEQRQNLELERAELRASAEDRRVAQARQVRMVDTLVPVGTEGAALRSAEVVNGSSASVRNLEVRFGTAHVAAEVYEAFGSQDRGPLALGERWVTPLSLLGSGRAAVFRSQSWSETTAYNSRPTLFFTDGSGVRWSLDSYGKLEEVPADGAP</sequence>
<reference evidence="2" key="1">
    <citation type="submission" date="2024-05" db="EMBL/GenBank/DDBJ databases">
        <title>30 novel species of actinomycetes from the DSMZ collection.</title>
        <authorList>
            <person name="Nouioui I."/>
        </authorList>
    </citation>
    <scope>NUCLEOTIDE SEQUENCE</scope>
    <source>
        <strain evidence="2">DSM 3412</strain>
    </source>
</reference>
<dbReference type="Proteomes" id="UP001180737">
    <property type="component" value="Unassembled WGS sequence"/>
</dbReference>
<dbReference type="RefSeq" id="WP_157856779.1">
    <property type="nucleotide sequence ID" value="NZ_JAVRFJ010000007.1"/>
</dbReference>
<comment type="caution">
    <text evidence="2">The sequence shown here is derived from an EMBL/GenBank/DDBJ whole genome shotgun (WGS) entry which is preliminary data.</text>
</comment>
<keyword evidence="3" id="KW-1185">Reference proteome</keyword>
<name>A0ABU2YUC7_9ACTN</name>
<accession>A0ABU2YUC7</accession>